<dbReference type="Proteomes" id="UP000887575">
    <property type="component" value="Unassembled WGS sequence"/>
</dbReference>
<feature type="region of interest" description="Disordered" evidence="1">
    <location>
        <begin position="23"/>
        <end position="42"/>
    </location>
</feature>
<name>A0AAF3F206_9BILA</name>
<evidence type="ECO:0000256" key="1">
    <source>
        <dbReference type="SAM" id="MobiDB-lite"/>
    </source>
</evidence>
<evidence type="ECO:0000313" key="3">
    <source>
        <dbReference type="Proteomes" id="UP000887575"/>
    </source>
</evidence>
<feature type="signal peptide" evidence="2">
    <location>
        <begin position="1"/>
        <end position="19"/>
    </location>
</feature>
<proteinExistence type="predicted"/>
<feature type="chain" id="PRO_5042237392" evidence="2">
    <location>
        <begin position="20"/>
        <end position="110"/>
    </location>
</feature>
<accession>A0AAF3F206</accession>
<sequence length="110" mass="12019">MFKLLLLVVALSMVAGSLTEKQPEKKKHHCETDADCSKDNDRCQKPNAVCACEGKSWCSIKYKCDPAKNGEECPSFSKKCLKSGTDTEFFCAREEHSGGAPGTSGLHGRF</sequence>
<organism evidence="3 4">
    <name type="scientific">Mesorhabditis belari</name>
    <dbReference type="NCBI Taxonomy" id="2138241"/>
    <lineage>
        <taxon>Eukaryota</taxon>
        <taxon>Metazoa</taxon>
        <taxon>Ecdysozoa</taxon>
        <taxon>Nematoda</taxon>
        <taxon>Chromadorea</taxon>
        <taxon>Rhabditida</taxon>
        <taxon>Rhabditina</taxon>
        <taxon>Rhabditomorpha</taxon>
        <taxon>Rhabditoidea</taxon>
        <taxon>Rhabditidae</taxon>
        <taxon>Mesorhabditinae</taxon>
        <taxon>Mesorhabditis</taxon>
    </lineage>
</organism>
<protein>
    <submittedName>
        <fullName evidence="4">Uncharacterized protein</fullName>
    </submittedName>
</protein>
<dbReference type="AlphaFoldDB" id="A0AAF3F206"/>
<reference evidence="4" key="1">
    <citation type="submission" date="2024-02" db="UniProtKB">
        <authorList>
            <consortium name="WormBaseParasite"/>
        </authorList>
    </citation>
    <scope>IDENTIFICATION</scope>
</reference>
<evidence type="ECO:0000256" key="2">
    <source>
        <dbReference type="SAM" id="SignalP"/>
    </source>
</evidence>
<keyword evidence="2" id="KW-0732">Signal</keyword>
<evidence type="ECO:0000313" key="4">
    <source>
        <dbReference type="WBParaSite" id="MBELARI_LOCUS2055"/>
    </source>
</evidence>
<keyword evidence="3" id="KW-1185">Reference proteome</keyword>
<feature type="compositionally biased region" description="Basic and acidic residues" evidence="1">
    <location>
        <begin position="30"/>
        <end position="42"/>
    </location>
</feature>
<dbReference type="WBParaSite" id="MBELARI_LOCUS2055">
    <property type="protein sequence ID" value="MBELARI_LOCUS2055"/>
    <property type="gene ID" value="MBELARI_LOCUS2055"/>
</dbReference>